<dbReference type="SUPFAM" id="SSF48371">
    <property type="entry name" value="ARM repeat"/>
    <property type="match status" value="1"/>
</dbReference>
<evidence type="ECO:0000256" key="1">
    <source>
        <dbReference type="SAM" id="Coils"/>
    </source>
</evidence>
<feature type="domain" description="Rapamycin-insensitive companion of mTOR" evidence="2">
    <location>
        <begin position="281"/>
        <end position="362"/>
    </location>
</feature>
<dbReference type="AlphaFoldDB" id="A0A914LVP8"/>
<dbReference type="SMART" id="SM01310">
    <property type="entry name" value="RICTOR_V"/>
    <property type="match status" value="1"/>
</dbReference>
<dbReference type="WBParaSite" id="Minc3s00943g19144">
    <property type="protein sequence ID" value="Minc3s00943g19144"/>
    <property type="gene ID" value="Minc3s00943g19144"/>
</dbReference>
<dbReference type="InterPro" id="IPR029452">
    <property type="entry name" value="RICTOR_V"/>
</dbReference>
<proteinExistence type="predicted"/>
<keyword evidence="1" id="KW-0175">Coiled coil</keyword>
<dbReference type="PANTHER" id="PTHR13298">
    <property type="entry name" value="CYTOSOLIC REGULATOR PIANISSIMO"/>
    <property type="match status" value="1"/>
</dbReference>
<dbReference type="GO" id="GO:0038203">
    <property type="term" value="P:TORC2 signaling"/>
    <property type="evidence" value="ECO:0007669"/>
    <property type="project" value="TreeGrafter"/>
</dbReference>
<dbReference type="GO" id="GO:0043539">
    <property type="term" value="F:protein serine/threonine kinase activator activity"/>
    <property type="evidence" value="ECO:0007669"/>
    <property type="project" value="TreeGrafter"/>
</dbReference>
<dbReference type="Proteomes" id="UP000887563">
    <property type="component" value="Unplaced"/>
</dbReference>
<evidence type="ECO:0000259" key="2">
    <source>
        <dbReference type="SMART" id="SM01310"/>
    </source>
</evidence>
<dbReference type="InterPro" id="IPR016024">
    <property type="entry name" value="ARM-type_fold"/>
</dbReference>
<organism evidence="3 4">
    <name type="scientific">Meloidogyne incognita</name>
    <name type="common">Southern root-knot nematode worm</name>
    <name type="synonym">Oxyuris incognita</name>
    <dbReference type="NCBI Taxonomy" id="6306"/>
    <lineage>
        <taxon>Eukaryota</taxon>
        <taxon>Metazoa</taxon>
        <taxon>Ecdysozoa</taxon>
        <taxon>Nematoda</taxon>
        <taxon>Chromadorea</taxon>
        <taxon>Rhabditida</taxon>
        <taxon>Tylenchina</taxon>
        <taxon>Tylenchomorpha</taxon>
        <taxon>Tylenchoidea</taxon>
        <taxon>Meloidogynidae</taxon>
        <taxon>Meloidogyninae</taxon>
        <taxon>Meloidogyne</taxon>
        <taxon>Meloidogyne incognita group</taxon>
    </lineage>
</organism>
<name>A0A914LVP8_MELIC</name>
<dbReference type="GO" id="GO:0031932">
    <property type="term" value="C:TORC2 complex"/>
    <property type="evidence" value="ECO:0007669"/>
    <property type="project" value="InterPro"/>
</dbReference>
<reference evidence="4" key="1">
    <citation type="submission" date="2022-11" db="UniProtKB">
        <authorList>
            <consortium name="WormBaseParasite"/>
        </authorList>
    </citation>
    <scope>IDENTIFICATION</scope>
</reference>
<accession>A0A914LVP8</accession>
<evidence type="ECO:0000313" key="4">
    <source>
        <dbReference type="WBParaSite" id="Minc3s00943g19144"/>
    </source>
</evidence>
<keyword evidence="3" id="KW-1185">Reference proteome</keyword>
<sequence>MFLRFLDKLLGECTSAELIKLVVVSLDYFPSLPRLDAEDGYYSRFLLENVLISSKNIAIRKWCTKFLGSFFTLNQHYASFQINFSWKWPLNLLFLKLSDTSPKVVNLTARILLRWLSLCPKDVLIEMREQLLRAKLETLGDAGILLEVFLFDADLDTMEVDKSKLLLEIASNSLNKWNDYFYIHYNEIIAEQIRRALINNDGTNFFCFKRSKNGDFARASGQLPTSVSTHKKQRVFPPPHLYGHLARSKVGQDLLKNRNIIGKLEGIICNFLQKGICVDQIDQVKGSLFALAQILANLPSFVIFPFSKYTQLLLECFLQQSNNSNNLLWLSIRGCAIWAINIAATSKNQLVIKTLFEFGWEFGESFNNFELKIDKNFLSSKNKFISNYFQNNNKNQKRIIERRKRIRSELINRGNLINIPQSNSLDSFFNNYNSTSKYFYTKQDSNSEEFCEKGAANILEEKEKHKITEKENNDLIDYRKFLAKIDNLDRQTEYYKEINNFNNFGHVILPKNISTIFGNIFNESKNKEEQSSCLENKKYLKFSINKKHCKFLCIFCSSPKKLNIEENEEKNEEKEKTENEIRQLIYQLATQFSNTEITIKLLRIYKENPEIFENRCLFSDVINFISDSKIISFGGRRLVYQLFWKALSN</sequence>
<protein>
    <submittedName>
        <fullName evidence="4">Rapamycin-insensitive companion of mTOR domain-containing protein</fullName>
    </submittedName>
</protein>
<dbReference type="InterPro" id="IPR028268">
    <property type="entry name" value="Pianissimo_fam"/>
</dbReference>
<dbReference type="GO" id="GO:0051897">
    <property type="term" value="P:positive regulation of phosphatidylinositol 3-kinase/protein kinase B signal transduction"/>
    <property type="evidence" value="ECO:0007669"/>
    <property type="project" value="TreeGrafter"/>
</dbReference>
<evidence type="ECO:0000313" key="3">
    <source>
        <dbReference type="Proteomes" id="UP000887563"/>
    </source>
</evidence>
<feature type="coiled-coil region" evidence="1">
    <location>
        <begin position="560"/>
        <end position="587"/>
    </location>
</feature>
<dbReference type="PANTHER" id="PTHR13298:SF11">
    <property type="entry name" value="RAPAMYCIN-INSENSITIVE COMPANION OF MTOR"/>
    <property type="match status" value="1"/>
</dbReference>